<gene>
    <name evidence="5" type="ORF">FSARC_14963</name>
</gene>
<evidence type="ECO:0000313" key="6">
    <source>
        <dbReference type="Proteomes" id="UP000622797"/>
    </source>
</evidence>
<reference evidence="5" key="2">
    <citation type="submission" date="2020-05" db="EMBL/GenBank/DDBJ databases">
        <authorList>
            <person name="Kim H.-S."/>
            <person name="Proctor R.H."/>
            <person name="Brown D.W."/>
        </authorList>
    </citation>
    <scope>NUCLEOTIDE SEQUENCE</scope>
    <source>
        <strain evidence="5">NRRL 20472</strain>
    </source>
</reference>
<keyword evidence="1" id="KW-0677">Repeat</keyword>
<sequence>MTSETVPETWAHNDYTVGWVCALPKEQTAATAMLDQIHTSLPKPRNDHNTYTLGSISKHNIVIACLPKGKIGTTSAATTATSMISTFPAIRFSLMVGIGGGIPPKVRLGDVVVSTPVGQIPGVVQWDCKVNQAGKVERTGTLNNPPNTLLTALTKVETAHDLTGSRIPEYLDELKDKWPRLVPKYLRSDSLEDTLFKAGYAHLTKSSTDCTAISDDEEEEQEDEEDNCRFCDKALTVKRKPREMRVHYGLIASGNTLIKNAAFRDKLNQDLGGQVLCVEMEAAGLVHAFPCIIIRGICDYADSHKHKAWQEHAAAVAAAFAKELLDYIQPSDVAGERMAKDILGQIQNAVSKAGANIEEVKSKLERKEDLEILQWLTPVNYGPQHSDYFSQRQEGTGGWLLDSNVFLEWVETNDQTLFCPGVPGAGKTILTSIVIDELTTRFKNVESIGIAYIYGSYRRQDEQNAKNLLENLLKQLAQGRSALPVGVKSLYHKNKSIGTRPSFDELSATLQSVVGLYSRIFIVVDALDELKAKYKAKLFATSRFIPEIIESFKGSTTFEIRAHDEDVRRYLDGRISQSGQKLLQTHRDVIKTEITKAVDGMFLLAQLHIDSVCTKKTLKKMKEVLNSLSTGPKAYDIAYEKAMERITGQDLDSQELAKQVLSWVICAKRVLITSKLQHALAVEVGELELDEENLPQIEDMVSVCAGLVTIDEESDIIRLVHYTTQEYFDRTQMQWFPNAQSDIATTCVTYLSFSAFESGPCTNERRFEHRLLANPFYHYASRNWGHHALMASMDGHQFILDFLESETKLSASFQIIMNFEGYPWDHIAGQNGPRQRTGVHAAAYFGLKNTVLALLKNGHDADSQDIAGRTPLWYAAMRGSETTFNLLSARNDVDPNCQDSKG</sequence>
<evidence type="ECO:0000256" key="1">
    <source>
        <dbReference type="ARBA" id="ARBA00022737"/>
    </source>
</evidence>
<dbReference type="InterPro" id="IPR054471">
    <property type="entry name" value="GPIID_WHD"/>
</dbReference>
<dbReference type="InterPro" id="IPR027417">
    <property type="entry name" value="P-loop_NTPase"/>
</dbReference>
<dbReference type="GO" id="GO:0009116">
    <property type="term" value="P:nucleoside metabolic process"/>
    <property type="evidence" value="ECO:0007669"/>
    <property type="project" value="InterPro"/>
</dbReference>
<name>A0A8H4SPE9_9HYPO</name>
<feature type="domain" description="Nephrocystin 3-like N-terminal" evidence="4">
    <location>
        <begin position="395"/>
        <end position="534"/>
    </location>
</feature>
<dbReference type="InterPro" id="IPR056884">
    <property type="entry name" value="NPHP3-like_N"/>
</dbReference>
<evidence type="ECO:0000259" key="4">
    <source>
        <dbReference type="Pfam" id="PF24883"/>
    </source>
</evidence>
<dbReference type="SMART" id="SM00248">
    <property type="entry name" value="ANK"/>
    <property type="match status" value="2"/>
</dbReference>
<dbReference type="Pfam" id="PF22939">
    <property type="entry name" value="WHD_GPIID"/>
    <property type="match status" value="1"/>
</dbReference>
<evidence type="ECO:0000313" key="5">
    <source>
        <dbReference type="EMBL" id="KAF4943282.1"/>
    </source>
</evidence>
<dbReference type="SUPFAM" id="SSF48403">
    <property type="entry name" value="Ankyrin repeat"/>
    <property type="match status" value="1"/>
</dbReference>
<keyword evidence="6" id="KW-1185">Reference proteome</keyword>
<evidence type="ECO:0008006" key="7">
    <source>
        <dbReference type="Google" id="ProtNLM"/>
    </source>
</evidence>
<organism evidence="5 6">
    <name type="scientific">Fusarium sarcochroum</name>
    <dbReference type="NCBI Taxonomy" id="1208366"/>
    <lineage>
        <taxon>Eukaryota</taxon>
        <taxon>Fungi</taxon>
        <taxon>Dikarya</taxon>
        <taxon>Ascomycota</taxon>
        <taxon>Pezizomycotina</taxon>
        <taxon>Sordariomycetes</taxon>
        <taxon>Hypocreomycetidae</taxon>
        <taxon>Hypocreales</taxon>
        <taxon>Nectriaceae</taxon>
        <taxon>Fusarium</taxon>
        <taxon>Fusarium lateritium species complex</taxon>
    </lineage>
</organism>
<dbReference type="InterPro" id="IPR000845">
    <property type="entry name" value="Nucleoside_phosphorylase_d"/>
</dbReference>
<dbReference type="PANTHER" id="PTHR46082">
    <property type="entry name" value="ATP/GTP-BINDING PROTEIN-RELATED"/>
    <property type="match status" value="1"/>
</dbReference>
<dbReference type="InterPro" id="IPR036770">
    <property type="entry name" value="Ankyrin_rpt-contain_sf"/>
</dbReference>
<dbReference type="Pfam" id="PF24883">
    <property type="entry name" value="NPHP3_N"/>
    <property type="match status" value="1"/>
</dbReference>
<dbReference type="Pfam" id="PF12796">
    <property type="entry name" value="Ank_2"/>
    <property type="match status" value="1"/>
</dbReference>
<evidence type="ECO:0000259" key="2">
    <source>
        <dbReference type="Pfam" id="PF01048"/>
    </source>
</evidence>
<dbReference type="PANTHER" id="PTHR46082:SF11">
    <property type="entry name" value="AAA+ ATPASE DOMAIN-CONTAINING PROTEIN-RELATED"/>
    <property type="match status" value="1"/>
</dbReference>
<feature type="domain" description="GPI inositol-deacylase winged helix" evidence="3">
    <location>
        <begin position="652"/>
        <end position="730"/>
    </location>
</feature>
<dbReference type="SUPFAM" id="SSF53167">
    <property type="entry name" value="Purine and uridine phosphorylases"/>
    <property type="match status" value="1"/>
</dbReference>
<dbReference type="OrthoDB" id="448455at2759"/>
<dbReference type="Gene3D" id="3.40.50.300">
    <property type="entry name" value="P-loop containing nucleotide triphosphate hydrolases"/>
    <property type="match status" value="1"/>
</dbReference>
<dbReference type="Gene3D" id="3.40.50.1580">
    <property type="entry name" value="Nucleoside phosphorylase domain"/>
    <property type="match status" value="1"/>
</dbReference>
<proteinExistence type="predicted"/>
<feature type="non-terminal residue" evidence="5">
    <location>
        <position position="1"/>
    </location>
</feature>
<dbReference type="Gene3D" id="1.25.40.20">
    <property type="entry name" value="Ankyrin repeat-containing domain"/>
    <property type="match status" value="1"/>
</dbReference>
<dbReference type="GO" id="GO:0003824">
    <property type="term" value="F:catalytic activity"/>
    <property type="evidence" value="ECO:0007669"/>
    <property type="project" value="InterPro"/>
</dbReference>
<dbReference type="Pfam" id="PF01048">
    <property type="entry name" value="PNP_UDP_1"/>
    <property type="match status" value="1"/>
</dbReference>
<dbReference type="Proteomes" id="UP000622797">
    <property type="component" value="Unassembled WGS sequence"/>
</dbReference>
<reference evidence="5" key="1">
    <citation type="journal article" date="2020" name="BMC Genomics">
        <title>Correction to: Identification and distribution of gene clusters required for synthesis of sphingolipid metabolism inhibitors in diverse species of the filamentous fungus Fusarium.</title>
        <authorList>
            <person name="Kim H.S."/>
            <person name="Lohmar J.M."/>
            <person name="Busman M."/>
            <person name="Brown D.W."/>
            <person name="Naumann T.A."/>
            <person name="Divon H.H."/>
            <person name="Lysoe E."/>
            <person name="Uhlig S."/>
            <person name="Proctor R.H."/>
        </authorList>
    </citation>
    <scope>NUCLEOTIDE SEQUENCE</scope>
    <source>
        <strain evidence="5">NRRL 20472</strain>
    </source>
</reference>
<dbReference type="EMBL" id="JABEXW010001598">
    <property type="protein sequence ID" value="KAF4943282.1"/>
    <property type="molecule type" value="Genomic_DNA"/>
</dbReference>
<feature type="domain" description="Nucleoside phosphorylase" evidence="2">
    <location>
        <begin position="18"/>
        <end position="116"/>
    </location>
</feature>
<dbReference type="InterPro" id="IPR035994">
    <property type="entry name" value="Nucleoside_phosphorylase_sf"/>
</dbReference>
<protein>
    <recommendedName>
        <fullName evidence="7">Nucleoside phosphorylase domain-containing protein</fullName>
    </recommendedName>
</protein>
<accession>A0A8H4SPE9</accession>
<evidence type="ECO:0000259" key="3">
    <source>
        <dbReference type="Pfam" id="PF22939"/>
    </source>
</evidence>
<dbReference type="SUPFAM" id="SSF52540">
    <property type="entry name" value="P-loop containing nucleoside triphosphate hydrolases"/>
    <property type="match status" value="1"/>
</dbReference>
<dbReference type="InterPro" id="IPR002110">
    <property type="entry name" value="Ankyrin_rpt"/>
</dbReference>
<comment type="caution">
    <text evidence="5">The sequence shown here is derived from an EMBL/GenBank/DDBJ whole genome shotgun (WGS) entry which is preliminary data.</text>
</comment>
<dbReference type="InterPro" id="IPR053137">
    <property type="entry name" value="NLR-like"/>
</dbReference>
<dbReference type="AlphaFoldDB" id="A0A8H4SPE9"/>